<dbReference type="Pfam" id="PF01590">
    <property type="entry name" value="GAF"/>
    <property type="match status" value="1"/>
</dbReference>
<dbReference type="SMART" id="SM00065">
    <property type="entry name" value="GAF"/>
    <property type="match status" value="2"/>
</dbReference>
<dbReference type="Pfam" id="PF07730">
    <property type="entry name" value="HisKA_3"/>
    <property type="match status" value="1"/>
</dbReference>
<dbReference type="InterPro" id="IPR003594">
    <property type="entry name" value="HATPase_dom"/>
</dbReference>
<feature type="domain" description="GAF" evidence="4">
    <location>
        <begin position="65"/>
        <end position="212"/>
    </location>
</feature>
<keyword evidence="1 6" id="KW-0808">Transferase</keyword>
<dbReference type="PANTHER" id="PTHR24421:SF56">
    <property type="entry name" value="OXYGEN SENSOR HISTIDINE KINASE RESPONSE REGULATOR DOST"/>
    <property type="match status" value="1"/>
</dbReference>
<evidence type="ECO:0000256" key="1">
    <source>
        <dbReference type="ARBA" id="ARBA00022679"/>
    </source>
</evidence>
<dbReference type="InterPro" id="IPR029016">
    <property type="entry name" value="GAF-like_dom_sf"/>
</dbReference>
<dbReference type="RefSeq" id="WP_280834291.1">
    <property type="nucleotide sequence ID" value="NZ_JARXVE010000007.1"/>
</dbReference>
<dbReference type="Pfam" id="PF13185">
    <property type="entry name" value="GAF_2"/>
    <property type="match status" value="1"/>
</dbReference>
<protein>
    <submittedName>
        <fullName evidence="6">Two-component system sensor histidine kinase DevS</fullName>
        <ecNumber evidence="6">2.7.13.3</ecNumber>
    </submittedName>
</protein>
<dbReference type="GO" id="GO:0004673">
    <property type="term" value="F:protein histidine kinase activity"/>
    <property type="evidence" value="ECO:0007669"/>
    <property type="project" value="UniProtKB-EC"/>
</dbReference>
<evidence type="ECO:0000256" key="2">
    <source>
        <dbReference type="ARBA" id="ARBA00022777"/>
    </source>
</evidence>
<keyword evidence="7" id="KW-1185">Reference proteome</keyword>
<feature type="domain" description="Histidine kinase/HSP90-like ATPase" evidence="5">
    <location>
        <begin position="495"/>
        <end position="584"/>
    </location>
</feature>
<accession>A0ABT6L5V4</accession>
<evidence type="ECO:0000256" key="3">
    <source>
        <dbReference type="ARBA" id="ARBA00023012"/>
    </source>
</evidence>
<dbReference type="SUPFAM" id="SSF55874">
    <property type="entry name" value="ATPase domain of HSP90 chaperone/DNA topoisomerase II/histidine kinase"/>
    <property type="match status" value="1"/>
</dbReference>
<dbReference type="Gene3D" id="3.30.565.10">
    <property type="entry name" value="Histidine kinase-like ATPase, C-terminal domain"/>
    <property type="match status" value="1"/>
</dbReference>
<dbReference type="InterPro" id="IPR036890">
    <property type="entry name" value="HATPase_C_sf"/>
</dbReference>
<dbReference type="EC" id="2.7.13.3" evidence="6"/>
<keyword evidence="2 6" id="KW-0418">Kinase</keyword>
<reference evidence="6 7" key="1">
    <citation type="submission" date="2023-04" db="EMBL/GenBank/DDBJ databases">
        <title>Forest soil microbial communities from Buena Vista Peninsula, Colon Province, Panama.</title>
        <authorList>
            <person name="Bouskill N."/>
        </authorList>
    </citation>
    <scope>NUCLEOTIDE SEQUENCE [LARGE SCALE GENOMIC DNA]</scope>
    <source>
        <strain evidence="6 7">AC80</strain>
    </source>
</reference>
<evidence type="ECO:0000313" key="6">
    <source>
        <dbReference type="EMBL" id="MDH6197710.1"/>
    </source>
</evidence>
<evidence type="ECO:0000259" key="4">
    <source>
        <dbReference type="SMART" id="SM00065"/>
    </source>
</evidence>
<gene>
    <name evidence="6" type="ORF">M2272_004365</name>
</gene>
<dbReference type="PANTHER" id="PTHR24421">
    <property type="entry name" value="NITRATE/NITRITE SENSOR PROTEIN NARX-RELATED"/>
    <property type="match status" value="1"/>
</dbReference>
<dbReference type="SMART" id="SM00387">
    <property type="entry name" value="HATPase_c"/>
    <property type="match status" value="1"/>
</dbReference>
<dbReference type="CDD" id="cd16917">
    <property type="entry name" value="HATPase_UhpB-NarQ-NarX-like"/>
    <property type="match status" value="1"/>
</dbReference>
<dbReference type="Pfam" id="PF02518">
    <property type="entry name" value="HATPase_c"/>
    <property type="match status" value="1"/>
</dbReference>
<dbReference type="EMBL" id="JARXVE010000007">
    <property type="protein sequence ID" value="MDH6197710.1"/>
    <property type="molecule type" value="Genomic_DNA"/>
</dbReference>
<feature type="domain" description="GAF" evidence="4">
    <location>
        <begin position="233"/>
        <end position="386"/>
    </location>
</feature>
<comment type="caution">
    <text evidence="6">The sequence shown here is derived from an EMBL/GenBank/DDBJ whole genome shotgun (WGS) entry which is preliminary data.</text>
</comment>
<organism evidence="6 7">
    <name type="scientific">Mycolicibacterium frederiksbergense</name>
    <dbReference type="NCBI Taxonomy" id="117567"/>
    <lineage>
        <taxon>Bacteria</taxon>
        <taxon>Bacillati</taxon>
        <taxon>Actinomycetota</taxon>
        <taxon>Actinomycetes</taxon>
        <taxon>Mycobacteriales</taxon>
        <taxon>Mycobacteriaceae</taxon>
        <taxon>Mycolicibacterium</taxon>
    </lineage>
</organism>
<dbReference type="InterPro" id="IPR050482">
    <property type="entry name" value="Sensor_HK_TwoCompSys"/>
</dbReference>
<keyword evidence="3" id="KW-0902">Two-component regulatory system</keyword>
<proteinExistence type="predicted"/>
<name>A0ABT6L5V4_9MYCO</name>
<dbReference type="Gene3D" id="1.20.5.1930">
    <property type="match status" value="1"/>
</dbReference>
<dbReference type="InterPro" id="IPR003018">
    <property type="entry name" value="GAF"/>
</dbReference>
<dbReference type="Gene3D" id="3.30.450.40">
    <property type="match status" value="2"/>
</dbReference>
<dbReference type="InterPro" id="IPR011712">
    <property type="entry name" value="Sig_transdc_His_kin_sub3_dim/P"/>
</dbReference>
<dbReference type="SUPFAM" id="SSF55781">
    <property type="entry name" value="GAF domain-like"/>
    <property type="match status" value="2"/>
</dbReference>
<evidence type="ECO:0000259" key="5">
    <source>
        <dbReference type="SMART" id="SM00387"/>
    </source>
</evidence>
<sequence length="584" mass="62246">MGDVTGQAPHPDDEQRVPPLRDTLSQLRLRELLTEVQDRVEEIITGRDRIDGLVEAMLSVTSGLDLEVTLSTIVATAIQLVDARYGALGVRGEDQELTEFVYQGIDDETRALIGHLPEGRGVLGVLIDDPKPIRLDDIRLHPASVGFPPNHPPMRTFLGVPVRIRDEVFGNLYLTDKTNGQPFSEDDEVLVQALASAAGIAVENARLYELSRDRQAWIAATRDIGTELLGGTEPATVFRLVAEKALKLTGADRIVVAVPSYHEDPGTEAPDGEVDNLVVAATAGSATTVDSIPVGNLTGDEAVDDAVGAAFRDGTPHRLDRLELDGSGGPALVLPLRATGTVAGVLVAVRADGARPFTAEQLDMAAAFADQAAVAWQLASSQRRMRELEILADRDRIARDLHDHVIQRLFAVGLSLQGTIPRARSTEVQQRLTGTVDDLQAVIQEIRTAIFDLHGAQAGTTRLRQRLDEVIAGFADAGLHTTTRFIGPLSVIDATLADHAEAVLREAVSNAVRHSGATELTVRVEVADDLSIEVADNGCGIAAEVTESGLGNLRARAGTAGGEFSIADRPGGGTVLRWAAPLPD</sequence>
<evidence type="ECO:0000313" key="7">
    <source>
        <dbReference type="Proteomes" id="UP001160130"/>
    </source>
</evidence>
<dbReference type="Proteomes" id="UP001160130">
    <property type="component" value="Unassembled WGS sequence"/>
</dbReference>